<sequence length="349" mass="39179">MASRVIVRICLFLLLFLASCAGEVKKISLSQCSKFPGMPGPEDLDIDRSAGILYVSSHERRTPDQDGFLFVIDLKSPNPQPIRIETNYPKSFRPHGISLLNKNGKYRLFVISHPIMFKEHAIEVFERTEVPSAKSKTGVWKHIRTLKDPLLTSPNDLFVRAEDEIFVSNDHGSGGVMRYLFDDAFNIDRGPIAYFDGKTWSSLGNELNYGNGILSVKRSDGSEFLYRSGFTDRGVYKFPILRESGKLTLGEPKLISLDSGTDNLIEDEDGKVIVVTHKSTWKFLRQMRDPNYPSPTQVFVINPDDSFNEIYADTGEEISAGSTALTYAGKLYIAQVFNDFVLGCNLPKK</sequence>
<reference evidence="3 4" key="1">
    <citation type="submission" date="2017-07" db="EMBL/GenBank/DDBJ databases">
        <title>Leptospira spp. isolated from tropical soils.</title>
        <authorList>
            <person name="Thibeaux R."/>
            <person name="Iraola G."/>
            <person name="Ferres I."/>
            <person name="Bierque E."/>
            <person name="Girault D."/>
            <person name="Soupe-Gilbert M.-E."/>
            <person name="Picardeau M."/>
            <person name="Goarant C."/>
        </authorList>
    </citation>
    <scope>NUCLEOTIDE SEQUENCE [LARGE SCALE GENOMIC DNA]</scope>
    <source>
        <strain evidence="2 4">FH1-B-B1</strain>
        <strain evidence="1 3">FH1-B-C1</strain>
    </source>
</reference>
<evidence type="ECO:0000313" key="3">
    <source>
        <dbReference type="Proteomes" id="UP000231962"/>
    </source>
</evidence>
<evidence type="ECO:0000313" key="2">
    <source>
        <dbReference type="EMBL" id="PJZ74885.1"/>
    </source>
</evidence>
<dbReference type="InterPro" id="IPR051288">
    <property type="entry name" value="Serum_paraoxonase/arylesterase"/>
</dbReference>
<dbReference type="PANTHER" id="PTHR11799:SF12">
    <property type="entry name" value="PARAOXONASE-RELATED"/>
    <property type="match status" value="1"/>
</dbReference>
<dbReference type="Proteomes" id="UP000231990">
    <property type="component" value="Unassembled WGS sequence"/>
</dbReference>
<evidence type="ECO:0000313" key="4">
    <source>
        <dbReference type="Proteomes" id="UP000231990"/>
    </source>
</evidence>
<accession>A0A2M9ZS81</accession>
<dbReference type="AlphaFoldDB" id="A0A2M9ZS81"/>
<dbReference type="Proteomes" id="UP000231962">
    <property type="component" value="Unassembled WGS sequence"/>
</dbReference>
<dbReference type="Gene3D" id="2.120.10.30">
    <property type="entry name" value="TolB, C-terminal domain"/>
    <property type="match status" value="1"/>
</dbReference>
<evidence type="ECO:0000313" key="1">
    <source>
        <dbReference type="EMBL" id="PJZ71351.1"/>
    </source>
</evidence>
<dbReference type="PANTHER" id="PTHR11799">
    <property type="entry name" value="PARAOXONASE"/>
    <property type="match status" value="1"/>
</dbReference>
<keyword evidence="3" id="KW-1185">Reference proteome</keyword>
<name>A0A2M9ZS81_9LEPT</name>
<dbReference type="PROSITE" id="PS51257">
    <property type="entry name" value="PROKAR_LIPOPROTEIN"/>
    <property type="match status" value="1"/>
</dbReference>
<dbReference type="RefSeq" id="WP_100712307.1">
    <property type="nucleotide sequence ID" value="NZ_NPDY01000001.1"/>
</dbReference>
<dbReference type="InterPro" id="IPR011042">
    <property type="entry name" value="6-blade_b-propeller_TolB-like"/>
</dbReference>
<dbReference type="EMBL" id="NPDZ01000001">
    <property type="protein sequence ID" value="PJZ74885.1"/>
    <property type="molecule type" value="Genomic_DNA"/>
</dbReference>
<dbReference type="SUPFAM" id="SSF63829">
    <property type="entry name" value="Calcium-dependent phosphotriesterase"/>
    <property type="match status" value="1"/>
</dbReference>
<protein>
    <submittedName>
        <fullName evidence="2">Arylesterase</fullName>
    </submittedName>
</protein>
<proteinExistence type="predicted"/>
<comment type="caution">
    <text evidence="2">The sequence shown here is derived from an EMBL/GenBank/DDBJ whole genome shotgun (WGS) entry which is preliminary data.</text>
</comment>
<gene>
    <name evidence="1" type="ORF">CH360_02295</name>
    <name evidence="2" type="ORF">CH373_02295</name>
</gene>
<organism evidence="2 4">
    <name type="scientific">Leptospira perolatii</name>
    <dbReference type="NCBI Taxonomy" id="2023191"/>
    <lineage>
        <taxon>Bacteria</taxon>
        <taxon>Pseudomonadati</taxon>
        <taxon>Spirochaetota</taxon>
        <taxon>Spirochaetia</taxon>
        <taxon>Leptospirales</taxon>
        <taxon>Leptospiraceae</taxon>
        <taxon>Leptospira</taxon>
    </lineage>
</organism>
<dbReference type="EMBL" id="NPDY01000001">
    <property type="protein sequence ID" value="PJZ71351.1"/>
    <property type="molecule type" value="Genomic_DNA"/>
</dbReference>
<dbReference type="OrthoDB" id="338518at2"/>